<proteinExistence type="predicted"/>
<organism evidence="1">
    <name type="scientific">Anguilla anguilla</name>
    <name type="common">European freshwater eel</name>
    <name type="synonym">Muraena anguilla</name>
    <dbReference type="NCBI Taxonomy" id="7936"/>
    <lineage>
        <taxon>Eukaryota</taxon>
        <taxon>Metazoa</taxon>
        <taxon>Chordata</taxon>
        <taxon>Craniata</taxon>
        <taxon>Vertebrata</taxon>
        <taxon>Euteleostomi</taxon>
        <taxon>Actinopterygii</taxon>
        <taxon>Neopterygii</taxon>
        <taxon>Teleostei</taxon>
        <taxon>Anguilliformes</taxon>
        <taxon>Anguillidae</taxon>
        <taxon>Anguilla</taxon>
    </lineage>
</organism>
<name>A0A0E9SS42_ANGAN</name>
<reference evidence="1" key="1">
    <citation type="submission" date="2014-11" db="EMBL/GenBank/DDBJ databases">
        <authorList>
            <person name="Amaro Gonzalez C."/>
        </authorList>
    </citation>
    <scope>NUCLEOTIDE SEQUENCE</scope>
</reference>
<dbReference type="EMBL" id="GBXM01064505">
    <property type="protein sequence ID" value="JAH44072.1"/>
    <property type="molecule type" value="Transcribed_RNA"/>
</dbReference>
<protein>
    <submittedName>
        <fullName evidence="1">Uncharacterized protein</fullName>
    </submittedName>
</protein>
<reference evidence="1" key="2">
    <citation type="journal article" date="2015" name="Fish Shellfish Immunol.">
        <title>Early steps in the European eel (Anguilla anguilla)-Vibrio vulnificus interaction in the gills: Role of the RtxA13 toxin.</title>
        <authorList>
            <person name="Callol A."/>
            <person name="Pajuelo D."/>
            <person name="Ebbesson L."/>
            <person name="Teles M."/>
            <person name="MacKenzie S."/>
            <person name="Amaro C."/>
        </authorList>
    </citation>
    <scope>NUCLEOTIDE SEQUENCE</scope>
</reference>
<evidence type="ECO:0000313" key="1">
    <source>
        <dbReference type="EMBL" id="JAH44072.1"/>
    </source>
</evidence>
<sequence length="40" mass="4498">MGSLLSGNRIRRHDKPQMHGVVMVGIEGRGVEWQRGKVLI</sequence>
<accession>A0A0E9SS42</accession>
<dbReference type="AlphaFoldDB" id="A0A0E9SS42"/>